<feature type="transmembrane region" description="Helical" evidence="1">
    <location>
        <begin position="12"/>
        <end position="33"/>
    </location>
</feature>
<protein>
    <submittedName>
        <fullName evidence="2">Uncharacterized protein</fullName>
    </submittedName>
</protein>
<dbReference type="Proteomes" id="UP000783253">
    <property type="component" value="Unassembled WGS sequence"/>
</dbReference>
<comment type="caution">
    <text evidence="2">The sequence shown here is derived from an EMBL/GenBank/DDBJ whole genome shotgun (WGS) entry which is preliminary data.</text>
</comment>
<keyword evidence="1" id="KW-1133">Transmembrane helix</keyword>
<sequence>MNPIEKIGAYDLIVTLIPGLILAEALRTAGVPIVSSEALAAYGVTSYILGLLASRAGSLLVSKIAKRFRSGPSETDWYGTFVAAEKADPKIQTLVQVANGYRSLCGGVVVYFGVLASWGIAEAIGLKDPLRMHLAVAALGILFFVSYVKQNNYISERTKANKGG</sequence>
<dbReference type="EMBL" id="JAIGNK010000003">
    <property type="protein sequence ID" value="MBX7458536.1"/>
    <property type="molecule type" value="Genomic_DNA"/>
</dbReference>
<keyword evidence="3" id="KW-1185">Reference proteome</keyword>
<evidence type="ECO:0000313" key="3">
    <source>
        <dbReference type="Proteomes" id="UP000783253"/>
    </source>
</evidence>
<feature type="transmembrane region" description="Helical" evidence="1">
    <location>
        <begin position="104"/>
        <end position="124"/>
    </location>
</feature>
<accession>A0ABS7IYA2</accession>
<organism evidence="2 3">
    <name type="scientific">Qipengyuania polymorpha</name>
    <dbReference type="NCBI Taxonomy" id="2867234"/>
    <lineage>
        <taxon>Bacteria</taxon>
        <taxon>Pseudomonadati</taxon>
        <taxon>Pseudomonadota</taxon>
        <taxon>Alphaproteobacteria</taxon>
        <taxon>Sphingomonadales</taxon>
        <taxon>Erythrobacteraceae</taxon>
        <taxon>Qipengyuania</taxon>
    </lineage>
</organism>
<feature type="transmembrane region" description="Helical" evidence="1">
    <location>
        <begin position="130"/>
        <end position="148"/>
    </location>
</feature>
<dbReference type="RefSeq" id="WP_221573936.1">
    <property type="nucleotide sequence ID" value="NZ_JAIGNK010000003.1"/>
</dbReference>
<gene>
    <name evidence="2" type="ORF">K3152_09790</name>
</gene>
<reference evidence="2 3" key="1">
    <citation type="submission" date="2021-08" db="EMBL/GenBank/DDBJ databases">
        <title>Comparative Genomics Analysis of the Genus Qipengyuania Reveals Extensive Genetic Diversity and Metabolic Versatility, Including the Description of Fifteen Novel Species.</title>
        <authorList>
            <person name="Liu Y."/>
        </authorList>
    </citation>
    <scope>NUCLEOTIDE SEQUENCE [LARGE SCALE GENOMIC DNA]</scope>
    <source>
        <strain evidence="2 3">1NDH17</strain>
    </source>
</reference>
<name>A0ABS7IYA2_9SPHN</name>
<feature type="transmembrane region" description="Helical" evidence="1">
    <location>
        <begin position="39"/>
        <end position="61"/>
    </location>
</feature>
<keyword evidence="1" id="KW-0812">Transmembrane</keyword>
<keyword evidence="1" id="KW-0472">Membrane</keyword>
<evidence type="ECO:0000313" key="2">
    <source>
        <dbReference type="EMBL" id="MBX7458536.1"/>
    </source>
</evidence>
<evidence type="ECO:0000256" key="1">
    <source>
        <dbReference type="SAM" id="Phobius"/>
    </source>
</evidence>
<proteinExistence type="predicted"/>